<proteinExistence type="predicted"/>
<evidence type="ECO:0000313" key="1">
    <source>
        <dbReference type="EMBL" id="MYL21479.1"/>
    </source>
</evidence>
<protein>
    <submittedName>
        <fullName evidence="1">Uncharacterized protein</fullName>
    </submittedName>
</protein>
<dbReference type="Proteomes" id="UP000460949">
    <property type="component" value="Unassembled WGS sequence"/>
</dbReference>
<gene>
    <name evidence="1" type="ORF">GLW04_16365</name>
</gene>
<organism evidence="1 2">
    <name type="scientific">Halobacillus litoralis</name>
    <dbReference type="NCBI Taxonomy" id="45668"/>
    <lineage>
        <taxon>Bacteria</taxon>
        <taxon>Bacillati</taxon>
        <taxon>Bacillota</taxon>
        <taxon>Bacilli</taxon>
        <taxon>Bacillales</taxon>
        <taxon>Bacillaceae</taxon>
        <taxon>Halobacillus</taxon>
    </lineage>
</organism>
<sequence length="68" mass="7724">MPTLAYIEERLYPAQVRRFQITAWAALLTLAKEKGKEEALMTAACRNMKKTARHPARVSGVKGSLFRF</sequence>
<dbReference type="EMBL" id="WMET01000005">
    <property type="protein sequence ID" value="MYL21479.1"/>
    <property type="molecule type" value="Genomic_DNA"/>
</dbReference>
<evidence type="ECO:0000313" key="2">
    <source>
        <dbReference type="Proteomes" id="UP000460949"/>
    </source>
</evidence>
<accession>A0A845DXC5</accession>
<name>A0A845DXC5_9BACI</name>
<dbReference type="RefSeq" id="WP_160839223.1">
    <property type="nucleotide sequence ID" value="NZ_WMET01000005.1"/>
</dbReference>
<reference evidence="1 2" key="1">
    <citation type="submission" date="2019-11" db="EMBL/GenBank/DDBJ databases">
        <title>Genome sequences of 17 halophilic strains isolated from different environments.</title>
        <authorList>
            <person name="Furrow R.E."/>
        </authorList>
    </citation>
    <scope>NUCLEOTIDE SEQUENCE [LARGE SCALE GENOMIC DNA]</scope>
    <source>
        <strain evidence="1 2">22511_23_Filter</strain>
    </source>
</reference>
<comment type="caution">
    <text evidence="1">The sequence shown here is derived from an EMBL/GenBank/DDBJ whole genome shotgun (WGS) entry which is preliminary data.</text>
</comment>
<dbReference type="AlphaFoldDB" id="A0A845DXC5"/>